<dbReference type="Gene3D" id="3.90.550.10">
    <property type="entry name" value="Spore Coat Polysaccharide Biosynthesis Protein SpsA, Chain A"/>
    <property type="match status" value="1"/>
</dbReference>
<accession>A0A5J5ADW0</accession>
<dbReference type="Pfam" id="PF12854">
    <property type="entry name" value="PPR_1"/>
    <property type="match status" value="2"/>
</dbReference>
<feature type="repeat" description="PPR" evidence="7">
    <location>
        <begin position="651"/>
        <end position="681"/>
    </location>
</feature>
<comment type="pathway">
    <text evidence="2">Glycan metabolism; pectin biosynthesis.</text>
</comment>
<evidence type="ECO:0000313" key="11">
    <source>
        <dbReference type="Proteomes" id="UP000325577"/>
    </source>
</evidence>
<evidence type="ECO:0000256" key="6">
    <source>
        <dbReference type="ARBA" id="ARBA00022737"/>
    </source>
</evidence>
<evidence type="ECO:0000313" key="10">
    <source>
        <dbReference type="EMBL" id="KAA8529205.1"/>
    </source>
</evidence>
<evidence type="ECO:0000256" key="8">
    <source>
        <dbReference type="SAM" id="Phobius"/>
    </source>
</evidence>
<protein>
    <recommendedName>
        <fullName evidence="9">PROP1-like PPR domain-containing protein</fullName>
    </recommendedName>
</protein>
<dbReference type="Pfam" id="PF01501">
    <property type="entry name" value="Glyco_transf_8"/>
    <property type="match status" value="1"/>
</dbReference>
<keyword evidence="4" id="KW-0328">Glycosyltransferase</keyword>
<dbReference type="InterPro" id="IPR002495">
    <property type="entry name" value="Glyco_trans_8"/>
</dbReference>
<feature type="repeat" description="PPR" evidence="7">
    <location>
        <begin position="506"/>
        <end position="540"/>
    </location>
</feature>
<dbReference type="PROSITE" id="PS51375">
    <property type="entry name" value="PPR"/>
    <property type="match status" value="5"/>
</dbReference>
<keyword evidence="11" id="KW-1185">Reference proteome</keyword>
<dbReference type="InterPro" id="IPR033443">
    <property type="entry name" value="PROP1-like_PPR_dom"/>
</dbReference>
<dbReference type="AlphaFoldDB" id="A0A5J5ADW0"/>
<evidence type="ECO:0000256" key="4">
    <source>
        <dbReference type="ARBA" id="ARBA00022676"/>
    </source>
</evidence>
<dbReference type="PANTHER" id="PTHR13778:SF13">
    <property type="entry name" value="GALACTURONOSYLTRANSFERASE-LIKE 3-RELATED"/>
    <property type="match status" value="1"/>
</dbReference>
<evidence type="ECO:0000256" key="7">
    <source>
        <dbReference type="PROSITE-ProRule" id="PRU00708"/>
    </source>
</evidence>
<dbReference type="InterPro" id="IPR029044">
    <property type="entry name" value="Nucleotide-diphossugar_trans"/>
</dbReference>
<dbReference type="Pfam" id="PF13041">
    <property type="entry name" value="PPR_2"/>
    <property type="match status" value="1"/>
</dbReference>
<dbReference type="OrthoDB" id="411524at2759"/>
<feature type="repeat" description="PPR" evidence="7">
    <location>
        <begin position="616"/>
        <end position="650"/>
    </location>
</feature>
<keyword evidence="8" id="KW-0812">Transmembrane</keyword>
<dbReference type="NCBIfam" id="TIGR00756">
    <property type="entry name" value="PPR"/>
    <property type="match status" value="6"/>
</dbReference>
<feature type="repeat" description="PPR" evidence="7">
    <location>
        <begin position="541"/>
        <end position="575"/>
    </location>
</feature>
<organism evidence="10 11">
    <name type="scientific">Nyssa sinensis</name>
    <dbReference type="NCBI Taxonomy" id="561372"/>
    <lineage>
        <taxon>Eukaryota</taxon>
        <taxon>Viridiplantae</taxon>
        <taxon>Streptophyta</taxon>
        <taxon>Embryophyta</taxon>
        <taxon>Tracheophyta</taxon>
        <taxon>Spermatophyta</taxon>
        <taxon>Magnoliopsida</taxon>
        <taxon>eudicotyledons</taxon>
        <taxon>Gunneridae</taxon>
        <taxon>Pentapetalae</taxon>
        <taxon>asterids</taxon>
        <taxon>Cornales</taxon>
        <taxon>Nyssaceae</taxon>
        <taxon>Nyssa</taxon>
    </lineage>
</organism>
<dbReference type="InterPro" id="IPR050748">
    <property type="entry name" value="Glycosyltrans_8_dom-fam"/>
</dbReference>
<dbReference type="PANTHER" id="PTHR13778">
    <property type="entry name" value="GLYCOSYLTRANSFERASE 8 DOMAIN-CONTAINING PROTEIN"/>
    <property type="match status" value="1"/>
</dbReference>
<evidence type="ECO:0000256" key="1">
    <source>
        <dbReference type="ARBA" id="ARBA00004606"/>
    </source>
</evidence>
<dbReference type="Pfam" id="PF17177">
    <property type="entry name" value="PPR_long"/>
    <property type="match status" value="1"/>
</dbReference>
<proteinExistence type="inferred from homology"/>
<keyword evidence="6" id="KW-0677">Repeat</keyword>
<keyword evidence="5" id="KW-0808">Transferase</keyword>
<gene>
    <name evidence="10" type="ORF">F0562_033996</name>
</gene>
<evidence type="ECO:0000256" key="2">
    <source>
        <dbReference type="ARBA" id="ARBA00004877"/>
    </source>
</evidence>
<dbReference type="Proteomes" id="UP000325577">
    <property type="component" value="Linkage Group LG20"/>
</dbReference>
<name>A0A5J5ADW0_9ASTE</name>
<sequence length="906" mass="102454">MTWFSQPRNPSIIHIAMTLDTTYLRGSIAGVFSVLQHATCPENIVFHFLATHRRAELGRIVLTTFPYLNFHLYHFDTNLVKGKISSSIRRALDQPLNYARFSLADLLPTTVNRIIYCDSDLIVVDDIAKLWTINLNSNVLGAPEYCHANFTNYFTPNGVMVIDLEKWREGRYTNKLESWMRIQKRYRIYDLGSLPPFLLVFAGNVEGVEHRWNQHGLGGDNVEGLCRDLHPGPVSLLHWSGKGKPWLRLDSRKPCPLESLWAPFLTTSSPDNLDGLIDPDLNFPGNESFSLENSQVQSVLADEFAFLQDSLLEPGDDCSSSKEKIDSGKCSNDAFLIWNAILNNNDNFGDKTQKFLRQFREKLNESLVVDLLNLIQNAELGEKFIIWAGRQIGYTHTVPVYNALLDVLGCNKDDRVSEHILKEIKDDDKEDFALRVFEQKKAGSGDYSYAYKLLKKMVHCGCQPGYVVYNILIGGICGNEELPSSDVLELAEQAYSEMLDAGVVLNKINVCNFARCLCGAGKFEKAYNVIREMMSKGYIPDSSTYSKVIGFLCNASKVEKAFLLFEEMKRNGKEVIQCPPNVVIYTVMIDGLCKVGKTDEAYKLMLMMEEKGCHPNVVTYTAMIDGFWKAGKVDKCLELFRQMGARGCAPNYVTYRVLINHCCAAGLLDEAHQLLEEMKQTYWPRHMASYRKVIEGFNREFMVNLGLLEEISENDSAPIVPVYRILIESFCKAGRLEAALALLREISSFSHFLSDDRIMYSSLIESLSLSCGRKHLNLHMAYVTWISIGYLMQIHVKETESCNLMDGSDSGGLLFMSSNTEIKKITSVGILDLKKRALFFAYHYIDLSVMQMQVGDAARTELIRLVLVNLVVADYFNLGSGYLLVILISLNIKCCCYSILFLLFSL</sequence>
<feature type="domain" description="PROP1-like PPR" evidence="9">
    <location>
        <begin position="439"/>
        <end position="570"/>
    </location>
</feature>
<dbReference type="SUPFAM" id="SSF53448">
    <property type="entry name" value="Nucleotide-diphospho-sugar transferases"/>
    <property type="match status" value="1"/>
</dbReference>
<dbReference type="InterPro" id="IPR002885">
    <property type="entry name" value="PPR_rpt"/>
</dbReference>
<reference evidence="10 11" key="1">
    <citation type="submission" date="2019-09" db="EMBL/GenBank/DDBJ databases">
        <title>A chromosome-level genome assembly of the Chinese tupelo Nyssa sinensis.</title>
        <authorList>
            <person name="Yang X."/>
            <person name="Kang M."/>
            <person name="Yang Y."/>
            <person name="Xiong H."/>
            <person name="Wang M."/>
            <person name="Zhang Z."/>
            <person name="Wang Z."/>
            <person name="Wu H."/>
            <person name="Ma T."/>
            <person name="Liu J."/>
            <person name="Xi Z."/>
        </authorList>
    </citation>
    <scope>NUCLEOTIDE SEQUENCE [LARGE SCALE GENOMIC DNA]</scope>
    <source>
        <strain evidence="10">J267</strain>
        <tissue evidence="10">Leaf</tissue>
    </source>
</reference>
<evidence type="ECO:0000256" key="3">
    <source>
        <dbReference type="ARBA" id="ARBA00006351"/>
    </source>
</evidence>
<feature type="repeat" description="PPR" evidence="7">
    <location>
        <begin position="581"/>
        <end position="615"/>
    </location>
</feature>
<comment type="subcellular location">
    <subcellularLocation>
        <location evidence="1">Membrane</location>
        <topology evidence="1">Single-pass type II membrane protein</topology>
    </subcellularLocation>
</comment>
<dbReference type="InterPro" id="IPR011990">
    <property type="entry name" value="TPR-like_helical_dom_sf"/>
</dbReference>
<dbReference type="Gene3D" id="1.25.40.10">
    <property type="entry name" value="Tetratricopeptide repeat domain"/>
    <property type="match status" value="4"/>
</dbReference>
<dbReference type="GO" id="GO:0016020">
    <property type="term" value="C:membrane"/>
    <property type="evidence" value="ECO:0007669"/>
    <property type="project" value="UniProtKB-SubCell"/>
</dbReference>
<dbReference type="GO" id="GO:0016757">
    <property type="term" value="F:glycosyltransferase activity"/>
    <property type="evidence" value="ECO:0007669"/>
    <property type="project" value="UniProtKB-KW"/>
</dbReference>
<keyword evidence="8" id="KW-0472">Membrane</keyword>
<dbReference type="GO" id="GO:0005794">
    <property type="term" value="C:Golgi apparatus"/>
    <property type="evidence" value="ECO:0007669"/>
    <property type="project" value="TreeGrafter"/>
</dbReference>
<comment type="similarity">
    <text evidence="3">Belongs to the glycosyltransferase 8 family.</text>
</comment>
<dbReference type="EMBL" id="CM018044">
    <property type="protein sequence ID" value="KAA8529205.1"/>
    <property type="molecule type" value="Genomic_DNA"/>
</dbReference>
<feature type="transmembrane region" description="Helical" evidence="8">
    <location>
        <begin position="882"/>
        <end position="904"/>
    </location>
</feature>
<keyword evidence="8" id="KW-1133">Transmembrane helix</keyword>
<evidence type="ECO:0000259" key="9">
    <source>
        <dbReference type="Pfam" id="PF17177"/>
    </source>
</evidence>
<evidence type="ECO:0000256" key="5">
    <source>
        <dbReference type="ARBA" id="ARBA00022679"/>
    </source>
</evidence>